<evidence type="ECO:0000313" key="2">
    <source>
        <dbReference type="Proteomes" id="UP001143856"/>
    </source>
</evidence>
<name>A0ACC1P7A1_9PEZI</name>
<keyword evidence="2" id="KW-1185">Reference proteome</keyword>
<protein>
    <submittedName>
        <fullName evidence="1">Uncharacterized protein</fullName>
    </submittedName>
</protein>
<accession>A0ACC1P7A1</accession>
<organism evidence="1 2">
    <name type="scientific">Xylaria curta</name>
    <dbReference type="NCBI Taxonomy" id="42375"/>
    <lineage>
        <taxon>Eukaryota</taxon>
        <taxon>Fungi</taxon>
        <taxon>Dikarya</taxon>
        <taxon>Ascomycota</taxon>
        <taxon>Pezizomycotina</taxon>
        <taxon>Sordariomycetes</taxon>
        <taxon>Xylariomycetidae</taxon>
        <taxon>Xylariales</taxon>
        <taxon>Xylariaceae</taxon>
        <taxon>Xylaria</taxon>
    </lineage>
</organism>
<dbReference type="EMBL" id="JAPDGR010000726">
    <property type="protein sequence ID" value="KAJ2987890.1"/>
    <property type="molecule type" value="Genomic_DNA"/>
</dbReference>
<evidence type="ECO:0000313" key="1">
    <source>
        <dbReference type="EMBL" id="KAJ2987890.1"/>
    </source>
</evidence>
<reference evidence="1" key="1">
    <citation type="submission" date="2022-10" db="EMBL/GenBank/DDBJ databases">
        <title>Genome Sequence of Xylaria curta.</title>
        <authorList>
            <person name="Buettner E."/>
        </authorList>
    </citation>
    <scope>NUCLEOTIDE SEQUENCE</scope>
    <source>
        <strain evidence="1">Babe10</strain>
    </source>
</reference>
<comment type="caution">
    <text evidence="1">The sequence shown here is derived from an EMBL/GenBank/DDBJ whole genome shotgun (WGS) entry which is preliminary data.</text>
</comment>
<gene>
    <name evidence="1" type="ORF">NUW58_g4262</name>
</gene>
<sequence>MLASTAFPIHPVFADPAREGCLRFGTVRLHGAAPADHFALQRDIAVEQERSSTAAETPVLVSKGDKKLSPEERGPTTARVSEATTPVEIAPSSADLEITNSMGKETPEKASEDTQGLPAEADLVYSGTKAVAVDHASSTDKEPSVTTSKKSKKKKRGKNAQNVEPDPLAADDTKTGPKTPKEAERSDAELQPSEGVGKASITVETTSDELYAQEKLASETPQQANDNAESTVSGVKAASQEEKVDVHEREGDALIQSDDANVAHTVDASQSPAPNDVNELLVRPNALIDIEARQGHGSTDTTNDPIEDSHGTLTQLLEVTKTPDTLLDTVGDLQTSPLDQVPCGEPERATDSPEQLQGKKTKKSNKNRQSVENLSDVQETTAALPEAENVREQLAKDALSTEQTTEIPPAVDEKAAEPERELPAEDASPDPISSSKKSRKSKKSKKSNVGSDTHATKETAESPEQEEDVVLDGQDAADSEKPIPSTQAETTTDDSWLEPTMQEEKGKKEGKESSQSADLNVPIEDANQSQVEADPSVADGVTDTTQQESESGPISAAETDLPDRGDILEVKPEVEIVSSKKKSKKGKKNRGSTGPDLGSSDVKTGATDSASLDKGTSAASQSSGITDPSESLALDNPDLDATQANRGAEGLSPSQIPKDKTENPSDLSGPVVEEESGPKAAPDIHEQAKEDDVDVSSTSTSTKKSKKDKKKKRQSVQFVEPIEKPTGSRVETAGGIIIPETTTEPDASDEMTKLPSDVSRDLVEGRDGHALHDSTESYAVDLDPSSVPLPIDEKESEASLPQGLFTRPDHHQTQLKDEHISGGSAPRQMITADQSIDSKAREDSENLVTTQDQGATETQKQMESQAEMTGLDTASDALIKGDDEVLAGDKTLAKNLPLAEDPVQAVVEDESSSVAKLSKKQKKKRKGKSQESQESASDFPALAATLDGEAPTGEAKEAASANSRNETGVEQHEPVTRDEQTSVEQIATEKKTIEEPIAEQPALDDTVPEVVTKKSKKDKKKGKKDDKALGFELAGPSDMPSSSTSADEAKSLEKDKIDAIQFSPKGEAFEVSDMLKPHTDELGFGLEEAPLIPPSIPDRESHQDDQSNEPTISPPNDETTLLTEPVINDPSIEVPSTPLTSELAQSLEAQPPEEQPSESTASRKSKKDKKKKKRDSQLLANQISTTENASTQISSNDQTPTVITERTTSESLPETSEGQAVPTPYVEDNTREIDSLHEVEPVLVESVAPVDIERPIHLPDLTKPPSDQLTLGDDACPEDTGLATTKKTKKDKKKKKKQENLQDSELSPTELEGQSVDSPASIQTSEGAEVSVSVSPEEPKDDGAVSLISAKKMKKDKKKNKAAAVDEGVTSGPPAESAKTGLDEQEQDNISLPTEPQSAQADVPSKSEYTLEAEKRVNVDDTFDSVPNNDGDKGENETMPAGPPGTEIVSETQLEPVQTGYDGREENVAAVPTQPESFLVEGPPKAEDTEDSPPSTKTKQSKKDKRKKKAAKAEQDALLGDTKTLTTPAAREAEQSKTVAAVPAEACSDTGTTARIISLGPDTTQDQSAPQSEVTPRGDSPLNTEDATLEEDIHKGESGLINGNATRSETVPHDDSGSTDISLPQLKNEGATKEELLLQGKPVPDSKKETSSSSWEDELLQDSAEVSAEATVVDLADHAEKEPSTQEPAIDEGPADFASAKKGEKDKKKMSSSPAEELPKEMLTEDPIPIATIDSGDPPQDQALAPTAELAIQDNVDDPSPIKKGKKGKKKKKGVPQDDEALEEQSPKSSTEAAGGDATPTAMDGRPASESFNDDGLAQLTPTKKSKKDKKEKKPTGLLEDEALQEELPEGDTPREDSLQVQPVQEEPLQKEISEVAPPTDEVSAEQPHKQGQAEEESPKEQLPREQPTQEKVSETAQDALASEPGQVSPPEAGAEASAELTIALKSEEPANDEEIKISMPSNQKATSATPTKKSKKDKKKKKQSSSLEVEAMRLEEPTPLEESQPLAIAEITPGVGLPAESEAFEANVPDDMKVEDLAASAPVKKTKKDKKKQALLEAGQTLEHIEATVEAILPVAPDSSEQAEDDAPVRDVFTETNVTEPPSAKKSKKSGKKKKPTAWEDEAPLQLEPSQEPGVSRDASAEPSQSEGLHEFTSGKNKKDKKKKHTSEAEPEPKVQTGDSSESATGPVGTIELADTNSSSLQGEQPVHATGDQESPPREPDTLIQDEVAKSPDYLHASAQGPDPTSTEETVLLTKPGDGIGPTLESESSGPPMQAVSESTTQELSSKDQEAAPQAAEDEPLHELAQETGLDASADSSTPLQEPEAVEAEGATPKVDDGMDTELSKKSKKGKKKKKRASQVSWELEPEAEIEDLLEKQQSGQAFDKPITTEPTEMGNSDKVVEDPCSEFASDKFTDEKTRQNQMDGEPEPTLVEEPKPLPPTEEQRNDMLPDHQSLVEDTQTSLKDSTDLNDTFPETTSSKKSKKKKKKAGKLDLDAEPATTLASESRAVPLLVEQTVIDNSIEPLDTAPAIEAAEIIAKDETNRESISSRATAKNQPAAEFHKPEMDTGQPVEKALVSDDATPTQTGPGASESLTPVEETLDIFANLGVSQEHVAEEQPRSFQAEEAHSLFDQAQNTEGSSQAQSAAHVTDSSDAVKATNPDSSHCSSPDSKDATIPSIKLEKILDSVAPEGGAEVQEDTTNISQALTQESPGLSNEKSKKEKQGAKKAQTLSASEVGSNDASGTNLQSWDWSNIDNEAQPEIPVPKTTFVQEDSTLARPSTTQPSDDSQATGEQEQKENTSNDDDNISGRPALDGLELQAQAGPIPEPEPLPKPIPESEHEPEKSPVTRKKSKKDKKKKKAPSQAESEVASGIETPQTQDSDDCDNARDVAPSDSTIRETRAAEPMDDERTSSRKEEAKKGKKNTKTLSAEVAPQKPSNTPEPSQETPVLEQPAPYDIPQVDHSTQNRSATDQSLPSEEHTSVTHGASAESPANNPAIMEESQFAVSKSRPRTPSPNRQVFTTVDMPPAQLSSHIEHDRPFDQSTQPDKKLRTHLIKDDAMIPESLSTTTTTSLPAPIPEELDSRAADPIAVDIPSVLEESIPQTETGESSNYTPRDAIAPRLESDLESDPMNVDDYQIMSSQKKSLDPVPDQRGDNPLPEESTTGKPDRKKGIEGQVHAGQSINAAAIIGPLVGGVADIAERFSGSKKTEGEKSKHVDKRMPKENDIFDDPALWESSERKPLEEGSKLDGDSGDIWTGPSIEAKERSDKATQETTDPTASEGVPQPTQHKDVSADDANKKDPVMGREIASELSKAPDVEETGAQRRGSSTTEVPDSQNDPDISRQLEDSPRSLHVSARVTPEDSPIPLLPPPRTPSALDYGRSLPPVEEETREDLENELQSGTEDKTQMKSEVNRDAVYT</sequence>
<proteinExistence type="predicted"/>
<dbReference type="Proteomes" id="UP001143856">
    <property type="component" value="Unassembled WGS sequence"/>
</dbReference>